<feature type="domain" description="CusB-like beta-barrel" evidence="3">
    <location>
        <begin position="201"/>
        <end position="271"/>
    </location>
</feature>
<dbReference type="AlphaFoldDB" id="A0A6I6JVR7"/>
<keyword evidence="7" id="KW-1185">Reference proteome</keyword>
<dbReference type="Gene3D" id="1.10.287.470">
    <property type="entry name" value="Helix hairpin bin"/>
    <property type="match status" value="1"/>
</dbReference>
<dbReference type="EMBL" id="CP046401">
    <property type="protein sequence ID" value="QGY46671.1"/>
    <property type="molecule type" value="Genomic_DNA"/>
</dbReference>
<dbReference type="Pfam" id="PF25954">
    <property type="entry name" value="Beta-barrel_RND_2"/>
    <property type="match status" value="1"/>
</dbReference>
<dbReference type="PROSITE" id="PS51257">
    <property type="entry name" value="PROKAR_LIPOPROTEIN"/>
    <property type="match status" value="1"/>
</dbReference>
<dbReference type="Gene3D" id="2.40.420.20">
    <property type="match status" value="1"/>
</dbReference>
<protein>
    <submittedName>
        <fullName evidence="6">Efflux RND transporter periplasmic adaptor subunit</fullName>
    </submittedName>
</protein>
<name>A0A6I6JVR7_9BACT</name>
<dbReference type="InterPro" id="IPR006143">
    <property type="entry name" value="RND_pump_MFP"/>
</dbReference>
<dbReference type="InterPro" id="IPR058637">
    <property type="entry name" value="YknX-like_C"/>
</dbReference>
<dbReference type="SUPFAM" id="SSF111369">
    <property type="entry name" value="HlyD-like secretion proteins"/>
    <property type="match status" value="1"/>
</dbReference>
<evidence type="ECO:0000259" key="4">
    <source>
        <dbReference type="Pfam" id="PF25973"/>
    </source>
</evidence>
<dbReference type="FunFam" id="2.40.30.170:FF:000010">
    <property type="entry name" value="Efflux RND transporter periplasmic adaptor subunit"/>
    <property type="match status" value="1"/>
</dbReference>
<dbReference type="InterPro" id="IPR058647">
    <property type="entry name" value="BSH_CzcB-like"/>
</dbReference>
<sequence>MRRLNIYTTMLFALPAVLFSCTEKPAENTSEGVQKAKKEVVRETILTEEEISRSIEYSSTFEPFEEVHLAPASPGKIESIPVEIGDKVSKDQVLIKMDDTQLLQSKIQMNNLQTDFSRLDTLRKVGSIAQQQYDQMEAQYEVAQKNVKHLADNTTITAPFSGVISGKYFENGEMYSGSPIASVGKAAIVSLIQIDKLKAIVSISEKYFPNVKKGMEAKIRVDVYPDMEFSGKIYRIYPTINPQSRSFDVEVSIDNSKNLLRPGMFSRISIDLEETNALVLPAVAVLKMQGSNVRYLFVNENGKAKRIEVELGKRFDDKVEVISNELKVGDKVIVNGQARLLDGVEIEVVN</sequence>
<evidence type="ECO:0000313" key="7">
    <source>
        <dbReference type="Proteomes" id="UP000428260"/>
    </source>
</evidence>
<feature type="domain" description="YknX-like C-terminal permuted SH3-like" evidence="5">
    <location>
        <begin position="277"/>
        <end position="348"/>
    </location>
</feature>
<dbReference type="Gene3D" id="2.40.50.100">
    <property type="match status" value="1"/>
</dbReference>
<dbReference type="KEGG" id="mcos:GM418_24325"/>
<reference evidence="6 7" key="1">
    <citation type="submission" date="2019-11" db="EMBL/GenBank/DDBJ databases">
        <authorList>
            <person name="Zheng R.K."/>
            <person name="Sun C.M."/>
        </authorList>
    </citation>
    <scope>NUCLEOTIDE SEQUENCE [LARGE SCALE GENOMIC DNA]</scope>
    <source>
        <strain evidence="6 7">WC007</strain>
    </source>
</reference>
<comment type="similarity">
    <text evidence="1">Belongs to the membrane fusion protein (MFP) (TC 8.A.1) family.</text>
</comment>
<dbReference type="GO" id="GO:0015562">
    <property type="term" value="F:efflux transmembrane transporter activity"/>
    <property type="evidence" value="ECO:0007669"/>
    <property type="project" value="TreeGrafter"/>
</dbReference>
<dbReference type="RefSeq" id="WP_158869799.1">
    <property type="nucleotide sequence ID" value="NZ_CP046401.1"/>
</dbReference>
<evidence type="ECO:0000259" key="3">
    <source>
        <dbReference type="Pfam" id="PF25954"/>
    </source>
</evidence>
<organism evidence="6 7">
    <name type="scientific">Maribellus comscasis</name>
    <dbReference type="NCBI Taxonomy" id="2681766"/>
    <lineage>
        <taxon>Bacteria</taxon>
        <taxon>Pseudomonadati</taxon>
        <taxon>Bacteroidota</taxon>
        <taxon>Bacteroidia</taxon>
        <taxon>Marinilabiliales</taxon>
        <taxon>Prolixibacteraceae</taxon>
        <taxon>Maribellus</taxon>
    </lineage>
</organism>
<dbReference type="NCBIfam" id="TIGR01730">
    <property type="entry name" value="RND_mfp"/>
    <property type="match status" value="1"/>
</dbReference>
<dbReference type="PANTHER" id="PTHR30469">
    <property type="entry name" value="MULTIDRUG RESISTANCE PROTEIN MDTA"/>
    <property type="match status" value="1"/>
</dbReference>
<evidence type="ECO:0000313" key="6">
    <source>
        <dbReference type="EMBL" id="QGY46671.1"/>
    </source>
</evidence>
<accession>A0A6I6JVR7</accession>
<dbReference type="GO" id="GO:1990281">
    <property type="term" value="C:efflux pump complex"/>
    <property type="evidence" value="ECO:0007669"/>
    <property type="project" value="TreeGrafter"/>
</dbReference>
<dbReference type="Proteomes" id="UP000428260">
    <property type="component" value="Chromosome"/>
</dbReference>
<evidence type="ECO:0000256" key="1">
    <source>
        <dbReference type="ARBA" id="ARBA00009477"/>
    </source>
</evidence>
<keyword evidence="2" id="KW-0175">Coiled coil</keyword>
<dbReference type="InterPro" id="IPR058792">
    <property type="entry name" value="Beta-barrel_RND_2"/>
</dbReference>
<evidence type="ECO:0000256" key="2">
    <source>
        <dbReference type="SAM" id="Coils"/>
    </source>
</evidence>
<evidence type="ECO:0000259" key="5">
    <source>
        <dbReference type="Pfam" id="PF25989"/>
    </source>
</evidence>
<feature type="coiled-coil region" evidence="2">
    <location>
        <begin position="126"/>
        <end position="153"/>
    </location>
</feature>
<feature type="domain" description="CzcB-like barrel-sandwich hybrid" evidence="4">
    <location>
        <begin position="66"/>
        <end position="174"/>
    </location>
</feature>
<gene>
    <name evidence="6" type="ORF">GM418_24325</name>
</gene>
<dbReference type="Gene3D" id="2.40.30.170">
    <property type="match status" value="1"/>
</dbReference>
<dbReference type="Pfam" id="PF25989">
    <property type="entry name" value="YknX_C"/>
    <property type="match status" value="1"/>
</dbReference>
<proteinExistence type="inferred from homology"/>
<dbReference type="Pfam" id="PF25973">
    <property type="entry name" value="BSH_CzcB"/>
    <property type="match status" value="1"/>
</dbReference>